<dbReference type="GO" id="GO:0008270">
    <property type="term" value="F:zinc ion binding"/>
    <property type="evidence" value="ECO:0007669"/>
    <property type="project" value="UniProtKB-KW"/>
</dbReference>
<dbReference type="GO" id="GO:0000245">
    <property type="term" value="P:spliceosomal complex assembly"/>
    <property type="evidence" value="ECO:0007669"/>
    <property type="project" value="TreeGrafter"/>
</dbReference>
<dbReference type="AlphaFoldDB" id="A0A9P8T8M2"/>
<accession>A0A9P8T8M2</accession>
<dbReference type="Proteomes" id="UP000769528">
    <property type="component" value="Unassembled WGS sequence"/>
</dbReference>
<keyword evidence="8" id="KW-0508">mRNA splicing</keyword>
<evidence type="ECO:0000256" key="8">
    <source>
        <dbReference type="ARBA" id="ARBA00023187"/>
    </source>
</evidence>
<feature type="domain" description="Matrin-type" evidence="11">
    <location>
        <begin position="50"/>
        <end position="80"/>
    </location>
</feature>
<dbReference type="PANTHER" id="PTHR23205:SF0">
    <property type="entry name" value="SPLICING FACTOR 3A SUBUNIT 2"/>
    <property type="match status" value="1"/>
</dbReference>
<reference evidence="12" key="2">
    <citation type="submission" date="2021-01" db="EMBL/GenBank/DDBJ databases">
        <authorList>
            <person name="Schikora-Tamarit M.A."/>
        </authorList>
    </citation>
    <scope>NUCLEOTIDE SEQUENCE</scope>
    <source>
        <strain evidence="12">CBS6341</strain>
    </source>
</reference>
<feature type="compositionally biased region" description="Low complexity" evidence="10">
    <location>
        <begin position="89"/>
        <end position="102"/>
    </location>
</feature>
<comment type="similarity">
    <text evidence="2">Belongs to the SF3A2 family.</text>
</comment>
<gene>
    <name evidence="12" type="ORF">WICMUC_005052</name>
</gene>
<evidence type="ECO:0000259" key="11">
    <source>
        <dbReference type="PROSITE" id="PS50171"/>
    </source>
</evidence>
<evidence type="ECO:0000256" key="10">
    <source>
        <dbReference type="SAM" id="MobiDB-lite"/>
    </source>
</evidence>
<keyword evidence="4" id="KW-0479">Metal-binding</keyword>
<proteinExistence type="inferred from homology"/>
<evidence type="ECO:0000313" key="13">
    <source>
        <dbReference type="Proteomes" id="UP000769528"/>
    </source>
</evidence>
<dbReference type="InterPro" id="IPR036236">
    <property type="entry name" value="Znf_C2H2_sf"/>
</dbReference>
<dbReference type="InterPro" id="IPR000690">
    <property type="entry name" value="Matrin/U1-C_Znf_C2H2"/>
</dbReference>
<dbReference type="Pfam" id="PF16835">
    <property type="entry name" value="SF3A2"/>
    <property type="match status" value="1"/>
</dbReference>
<protein>
    <recommendedName>
        <fullName evidence="11">Matrin-type domain-containing protein</fullName>
    </recommendedName>
</protein>
<dbReference type="GO" id="GO:0071013">
    <property type="term" value="C:catalytic step 2 spliceosome"/>
    <property type="evidence" value="ECO:0007669"/>
    <property type="project" value="TreeGrafter"/>
</dbReference>
<comment type="caution">
    <text evidence="12">The sequence shown here is derived from an EMBL/GenBank/DDBJ whole genome shotgun (WGS) entry which is preliminary data.</text>
</comment>
<organism evidence="12 13">
    <name type="scientific">Wickerhamomyces mucosus</name>
    <dbReference type="NCBI Taxonomy" id="1378264"/>
    <lineage>
        <taxon>Eukaryota</taxon>
        <taxon>Fungi</taxon>
        <taxon>Dikarya</taxon>
        <taxon>Ascomycota</taxon>
        <taxon>Saccharomycotina</taxon>
        <taxon>Saccharomycetes</taxon>
        <taxon>Phaffomycetales</taxon>
        <taxon>Wickerhamomycetaceae</taxon>
        <taxon>Wickerhamomyces</taxon>
    </lineage>
</organism>
<dbReference type="GO" id="GO:0005686">
    <property type="term" value="C:U2 snRNP"/>
    <property type="evidence" value="ECO:0007669"/>
    <property type="project" value="TreeGrafter"/>
</dbReference>
<evidence type="ECO:0000256" key="6">
    <source>
        <dbReference type="ARBA" id="ARBA00022771"/>
    </source>
</evidence>
<evidence type="ECO:0000256" key="1">
    <source>
        <dbReference type="ARBA" id="ARBA00004123"/>
    </source>
</evidence>
<keyword evidence="9" id="KW-0539">Nucleus</keyword>
<dbReference type="InterPro" id="IPR031781">
    <property type="entry name" value="SF3A2_dom"/>
</dbReference>
<dbReference type="InterPro" id="IPR013087">
    <property type="entry name" value="Znf_C2H2_type"/>
</dbReference>
<dbReference type="InterPro" id="IPR052092">
    <property type="entry name" value="SF3A2"/>
</dbReference>
<keyword evidence="13" id="KW-1185">Reference proteome</keyword>
<dbReference type="PANTHER" id="PTHR23205">
    <property type="entry name" value="SPLICING FACTOR 3A SUBUNIT 2"/>
    <property type="match status" value="1"/>
</dbReference>
<dbReference type="GO" id="GO:0071004">
    <property type="term" value="C:U2-type prespliceosome"/>
    <property type="evidence" value="ECO:0007669"/>
    <property type="project" value="TreeGrafter"/>
</dbReference>
<evidence type="ECO:0000256" key="9">
    <source>
        <dbReference type="ARBA" id="ARBA00023242"/>
    </source>
</evidence>
<keyword evidence="3" id="KW-0507">mRNA processing</keyword>
<dbReference type="SMART" id="SM00451">
    <property type="entry name" value="ZnF_U1"/>
    <property type="match status" value="1"/>
</dbReference>
<feature type="region of interest" description="Disordered" evidence="10">
    <location>
        <begin position="84"/>
        <end position="111"/>
    </location>
</feature>
<evidence type="ECO:0000256" key="5">
    <source>
        <dbReference type="ARBA" id="ARBA00022728"/>
    </source>
</evidence>
<dbReference type="OrthoDB" id="10250970at2759"/>
<dbReference type="Gene3D" id="2.60.40.2690">
    <property type="match status" value="1"/>
</dbReference>
<evidence type="ECO:0000256" key="7">
    <source>
        <dbReference type="ARBA" id="ARBA00022833"/>
    </source>
</evidence>
<evidence type="ECO:0000256" key="2">
    <source>
        <dbReference type="ARBA" id="ARBA00008995"/>
    </source>
</evidence>
<dbReference type="InterPro" id="IPR003604">
    <property type="entry name" value="Matrin/U1-like-C_Znf_C2H2"/>
</dbReference>
<keyword evidence="5" id="KW-0747">Spliceosome</keyword>
<evidence type="ECO:0000256" key="4">
    <source>
        <dbReference type="ARBA" id="ARBA00022723"/>
    </source>
</evidence>
<dbReference type="GO" id="GO:0003676">
    <property type="term" value="F:nucleic acid binding"/>
    <property type="evidence" value="ECO:0007669"/>
    <property type="project" value="InterPro"/>
</dbReference>
<name>A0A9P8T8M2_9ASCO</name>
<dbReference type="SUPFAM" id="SSF57667">
    <property type="entry name" value="beta-beta-alpha zinc fingers"/>
    <property type="match status" value="1"/>
</dbReference>
<keyword evidence="7" id="KW-0862">Zinc</keyword>
<dbReference type="PROSITE" id="PS50171">
    <property type="entry name" value="ZF_MATRIN"/>
    <property type="match status" value="1"/>
</dbReference>
<reference evidence="12" key="1">
    <citation type="journal article" date="2021" name="Open Biol.">
        <title>Shared evolutionary footprints suggest mitochondrial oxidative damage underlies multiple complex I losses in fungi.</title>
        <authorList>
            <person name="Schikora-Tamarit M.A."/>
            <person name="Marcet-Houben M."/>
            <person name="Nosek J."/>
            <person name="Gabaldon T."/>
        </authorList>
    </citation>
    <scope>NUCLEOTIDE SEQUENCE</scope>
    <source>
        <strain evidence="12">CBS6341</strain>
    </source>
</reference>
<keyword evidence="6" id="KW-0863">Zinc-finger</keyword>
<evidence type="ECO:0000313" key="12">
    <source>
        <dbReference type="EMBL" id="KAH3669141.1"/>
    </source>
</evidence>
<dbReference type="EMBL" id="JAEUBF010001340">
    <property type="protein sequence ID" value="KAH3669141.1"/>
    <property type="molecule type" value="Genomic_DNA"/>
</dbReference>
<dbReference type="Pfam" id="PF12874">
    <property type="entry name" value="zf-met"/>
    <property type="match status" value="1"/>
</dbReference>
<evidence type="ECO:0000256" key="3">
    <source>
        <dbReference type="ARBA" id="ARBA00022664"/>
    </source>
</evidence>
<sequence>MDYQNRIGSKKGGGGIASSQDLNVYRKQQISKLFQIDSDPYLMKNHLGQFECKLCLTLHNNKESYLNHINGKKHTMNLRKRSILDKRQQQQQQQQSQQQQQQHRPNTNVQIKKQSFNKIGTPSYKISKLRNSSDQFGLFITINYSERLNNQDNQPLIRFMSGIEANAIDSNNSINHQYLIVSCKPYENIAFKLPQWEIIKDELFWNYFDNDINEFYIQFFFLSL</sequence>
<comment type="subcellular location">
    <subcellularLocation>
        <location evidence="1">Nucleus</location>
    </subcellularLocation>
</comment>